<evidence type="ECO:0000313" key="4">
    <source>
        <dbReference type="EMBL" id="GLX79131.1"/>
    </source>
</evidence>
<dbReference type="PANTHER" id="PTHR14289:SF16">
    <property type="entry name" value="POLYMERASE DELTA-INTERACTING PROTEIN 2"/>
    <property type="match status" value="1"/>
</dbReference>
<proteinExistence type="inferred from homology"/>
<dbReference type="NCBIfam" id="NF003967">
    <property type="entry name" value="PRK05461.1"/>
    <property type="match status" value="1"/>
</dbReference>
<keyword evidence="5" id="KW-1185">Reference proteome</keyword>
<dbReference type="SUPFAM" id="SSF110069">
    <property type="entry name" value="ApaG-like"/>
    <property type="match status" value="1"/>
</dbReference>
<comment type="caution">
    <text evidence="4">The sequence shown here is derived from an EMBL/GenBank/DDBJ whole genome shotgun (WGS) entry which is preliminary data.</text>
</comment>
<dbReference type="Pfam" id="PF04379">
    <property type="entry name" value="DUF525"/>
    <property type="match status" value="1"/>
</dbReference>
<dbReference type="EMBL" id="BSST01000001">
    <property type="protein sequence ID" value="GLX79131.1"/>
    <property type="molecule type" value="Genomic_DNA"/>
</dbReference>
<protein>
    <recommendedName>
        <fullName evidence="1 2">Protein ApaG</fullName>
    </recommendedName>
</protein>
<dbReference type="InterPro" id="IPR036767">
    <property type="entry name" value="ApaG_sf"/>
</dbReference>
<feature type="domain" description="ApaG" evidence="3">
    <location>
        <begin position="1"/>
        <end position="123"/>
    </location>
</feature>
<sequence>MNDDFNVSVTTAFIPQQSNEREQRYTFSYTITITNHGSKSAQLLSRYWLITDANDDKSTVVGEGVVGQQPVIAPGEHFEYTSGCILKTPVGTMEGHYQFIDPDKQMFDVAIPVFRLAQPNILN</sequence>
<evidence type="ECO:0000259" key="3">
    <source>
        <dbReference type="PROSITE" id="PS51087"/>
    </source>
</evidence>
<evidence type="ECO:0000256" key="2">
    <source>
        <dbReference type="HAMAP-Rule" id="MF_00791"/>
    </source>
</evidence>
<dbReference type="Proteomes" id="UP001157186">
    <property type="component" value="Unassembled WGS sequence"/>
</dbReference>
<reference evidence="4 5" key="1">
    <citation type="submission" date="2023-03" db="EMBL/GenBank/DDBJ databases">
        <title>Draft genome sequence of Thalassotalea insulae KCTC 62186T.</title>
        <authorList>
            <person name="Sawabe T."/>
        </authorList>
    </citation>
    <scope>NUCLEOTIDE SEQUENCE [LARGE SCALE GENOMIC DNA]</scope>
    <source>
        <strain evidence="4 5">KCTC 62186</strain>
    </source>
</reference>
<accession>A0ABQ6GY52</accession>
<name>A0ABQ6GY52_9GAMM</name>
<evidence type="ECO:0000256" key="1">
    <source>
        <dbReference type="ARBA" id="ARBA00017693"/>
    </source>
</evidence>
<dbReference type="InterPro" id="IPR007474">
    <property type="entry name" value="ApaG_domain"/>
</dbReference>
<dbReference type="PROSITE" id="PS51087">
    <property type="entry name" value="APAG"/>
    <property type="match status" value="1"/>
</dbReference>
<dbReference type="Gene3D" id="2.60.40.1470">
    <property type="entry name" value="ApaG domain"/>
    <property type="match status" value="1"/>
</dbReference>
<dbReference type="InterPro" id="IPR023065">
    <property type="entry name" value="Uncharacterised_ApaG"/>
</dbReference>
<evidence type="ECO:0000313" key="5">
    <source>
        <dbReference type="Proteomes" id="UP001157186"/>
    </source>
</evidence>
<dbReference type="HAMAP" id="MF_00791">
    <property type="entry name" value="ApaG"/>
    <property type="match status" value="1"/>
</dbReference>
<dbReference type="RefSeq" id="WP_284245028.1">
    <property type="nucleotide sequence ID" value="NZ_BSST01000001.1"/>
</dbReference>
<gene>
    <name evidence="2 4" type="primary">apaG</name>
    <name evidence="4" type="ORF">tinsulaeT_24710</name>
</gene>
<dbReference type="PANTHER" id="PTHR14289">
    <property type="entry name" value="F-BOX ONLY PROTEIN 3"/>
    <property type="match status" value="1"/>
</dbReference>
<organism evidence="4 5">
    <name type="scientific">Thalassotalea insulae</name>
    <dbReference type="NCBI Taxonomy" id="2056778"/>
    <lineage>
        <taxon>Bacteria</taxon>
        <taxon>Pseudomonadati</taxon>
        <taxon>Pseudomonadota</taxon>
        <taxon>Gammaproteobacteria</taxon>
        <taxon>Alteromonadales</taxon>
        <taxon>Colwelliaceae</taxon>
        <taxon>Thalassotalea</taxon>
    </lineage>
</organism>